<feature type="domain" description="CzcB-like C-terminal circularly permuted SH3-like" evidence="6">
    <location>
        <begin position="405"/>
        <end position="465"/>
    </location>
</feature>
<sequence>MASLVGLVLTLLAGCQADNDNKEATSPANPNTGVHSGHTHETAEEAYTCPMHPQIVQGKPGSCPICGMDLVKKVTDGGDSLTINADLKALLQPTNSVVVANIATVQPEQRTASVSVQANGIVTYDTRRLYSIPARFGGRVEKLYVRVNYQPIRKGQKLLELYSPDIVTAQRELLYLLDADAGNAPVIAAAKQKLRLLGVTDGQIDELTRTRKPSYALAVFSPYDGYVVEESAGTPSARSGGPDMPADRGMGGAGAGNGMGGSGGGMGGGMSGGGSSPGTDEITFATPTPAPGGGAAGASLLLREGQYVQTGQTLFRVVNPSRLWAEFRLYARDAVGIKPGNELTISFDQTGEATRRAKVSFVVPFIEGNGQFVTVRAYLPGGNSVRVGQLARATLRRSGVQGLWLPATAILDLGNEQVAFVQQQDAANTFRPVRVQTGQQTGGYVAIMSGLTDENVVARNAQFLIDSESFVNVSNTK</sequence>
<evidence type="ECO:0000256" key="1">
    <source>
        <dbReference type="ARBA" id="ARBA00022448"/>
    </source>
</evidence>
<proteinExistence type="predicted"/>
<accession>A0A4Q2UCN4</accession>
<organism evidence="7 8">
    <name type="scientific">Spirosoma sordidisoli</name>
    <dbReference type="NCBI Taxonomy" id="2502893"/>
    <lineage>
        <taxon>Bacteria</taxon>
        <taxon>Pseudomonadati</taxon>
        <taxon>Bacteroidota</taxon>
        <taxon>Cytophagia</taxon>
        <taxon>Cytophagales</taxon>
        <taxon>Cytophagaceae</taxon>
        <taxon>Spirosoma</taxon>
    </lineage>
</organism>
<dbReference type="PANTHER" id="PTHR30097:SF4">
    <property type="entry name" value="SLR6042 PROTEIN"/>
    <property type="match status" value="1"/>
</dbReference>
<dbReference type="Gene3D" id="6.10.140.730">
    <property type="match status" value="1"/>
</dbReference>
<dbReference type="InterPro" id="IPR058649">
    <property type="entry name" value="CzcB_C"/>
</dbReference>
<dbReference type="AlphaFoldDB" id="A0A4Q2UCN4"/>
<dbReference type="Pfam" id="PF19335">
    <property type="entry name" value="HMBD"/>
    <property type="match status" value="1"/>
</dbReference>
<feature type="compositionally biased region" description="Gly residues" evidence="2">
    <location>
        <begin position="249"/>
        <end position="276"/>
    </location>
</feature>
<dbReference type="Gene3D" id="2.40.30.170">
    <property type="match status" value="1"/>
</dbReference>
<dbReference type="GO" id="GO:0015679">
    <property type="term" value="P:plasma membrane copper ion transport"/>
    <property type="evidence" value="ECO:0007669"/>
    <property type="project" value="TreeGrafter"/>
</dbReference>
<feature type="compositionally biased region" description="Polar residues" evidence="2">
    <location>
        <begin position="24"/>
        <end position="34"/>
    </location>
</feature>
<keyword evidence="1" id="KW-0813">Transport</keyword>
<comment type="caution">
    <text evidence="7">The sequence shown here is derived from an EMBL/GenBank/DDBJ whole genome shotgun (WGS) entry which is preliminary data.</text>
</comment>
<keyword evidence="8" id="KW-1185">Reference proteome</keyword>
<dbReference type="InterPro" id="IPR045800">
    <property type="entry name" value="HMBD"/>
</dbReference>
<evidence type="ECO:0000313" key="7">
    <source>
        <dbReference type="EMBL" id="RYC66536.1"/>
    </source>
</evidence>
<evidence type="ECO:0000259" key="3">
    <source>
        <dbReference type="Pfam" id="PF19335"/>
    </source>
</evidence>
<dbReference type="Pfam" id="PF25919">
    <property type="entry name" value="BSH_CusB"/>
    <property type="match status" value="1"/>
</dbReference>
<evidence type="ECO:0000259" key="6">
    <source>
        <dbReference type="Pfam" id="PF25975"/>
    </source>
</evidence>
<dbReference type="EMBL" id="SBLB01000014">
    <property type="protein sequence ID" value="RYC66536.1"/>
    <property type="molecule type" value="Genomic_DNA"/>
</dbReference>
<feature type="region of interest" description="Disordered" evidence="2">
    <location>
        <begin position="21"/>
        <end position="40"/>
    </location>
</feature>
<dbReference type="Gene3D" id="2.40.420.20">
    <property type="match status" value="1"/>
</dbReference>
<dbReference type="GO" id="GO:0030288">
    <property type="term" value="C:outer membrane-bounded periplasmic space"/>
    <property type="evidence" value="ECO:0007669"/>
    <property type="project" value="TreeGrafter"/>
</dbReference>
<dbReference type="Proteomes" id="UP000290407">
    <property type="component" value="Unassembled WGS sequence"/>
</dbReference>
<reference evidence="7 8" key="1">
    <citation type="submission" date="2019-01" db="EMBL/GenBank/DDBJ databases">
        <title>Spirosoma flava sp. nov., a propanil-degrading bacterium isolated from herbicide-contaminated soil.</title>
        <authorList>
            <person name="Zhang L."/>
            <person name="Jiang J.-D."/>
        </authorList>
    </citation>
    <scope>NUCLEOTIDE SEQUENCE [LARGE SCALE GENOMIC DNA]</scope>
    <source>
        <strain evidence="7 8">TY50</strain>
    </source>
</reference>
<feature type="region of interest" description="Disordered" evidence="2">
    <location>
        <begin position="231"/>
        <end position="290"/>
    </location>
</feature>
<dbReference type="GO" id="GO:0046914">
    <property type="term" value="F:transition metal ion binding"/>
    <property type="evidence" value="ECO:0007669"/>
    <property type="project" value="TreeGrafter"/>
</dbReference>
<dbReference type="InterPro" id="IPR058790">
    <property type="entry name" value="BSH_CusB"/>
</dbReference>
<dbReference type="GO" id="GO:0060003">
    <property type="term" value="P:copper ion export"/>
    <property type="evidence" value="ECO:0007669"/>
    <property type="project" value="TreeGrafter"/>
</dbReference>
<name>A0A4Q2UCN4_9BACT</name>
<dbReference type="Pfam" id="PF25975">
    <property type="entry name" value="CzcB_C"/>
    <property type="match status" value="1"/>
</dbReference>
<gene>
    <name evidence="7" type="ORF">EQG79_29300</name>
</gene>
<dbReference type="InterPro" id="IPR051909">
    <property type="entry name" value="MFP_Cation_Efflux"/>
</dbReference>
<evidence type="ECO:0000259" key="5">
    <source>
        <dbReference type="Pfam" id="PF25919"/>
    </source>
</evidence>
<feature type="domain" description="CusB-like three alpha-helical bundle" evidence="4">
    <location>
        <begin position="165"/>
        <end position="214"/>
    </location>
</feature>
<dbReference type="PANTHER" id="PTHR30097">
    <property type="entry name" value="CATION EFFLUX SYSTEM PROTEIN CUSB"/>
    <property type="match status" value="1"/>
</dbReference>
<evidence type="ECO:0000313" key="8">
    <source>
        <dbReference type="Proteomes" id="UP000290407"/>
    </source>
</evidence>
<evidence type="ECO:0000259" key="4">
    <source>
        <dbReference type="Pfam" id="PF25869"/>
    </source>
</evidence>
<dbReference type="InterPro" id="IPR058791">
    <property type="entry name" value="3HB_CusB"/>
</dbReference>
<protein>
    <submittedName>
        <fullName evidence="7">Efflux RND transporter periplasmic adaptor subunit</fullName>
    </submittedName>
</protein>
<evidence type="ECO:0000256" key="2">
    <source>
        <dbReference type="SAM" id="MobiDB-lite"/>
    </source>
</evidence>
<dbReference type="Pfam" id="PF25869">
    <property type="entry name" value="3HB_CusB"/>
    <property type="match status" value="1"/>
</dbReference>
<feature type="domain" description="CusB-like barrel-sandwich hybrid" evidence="5">
    <location>
        <begin position="132"/>
        <end position="317"/>
    </location>
</feature>
<feature type="domain" description="Heavy metal binding" evidence="3">
    <location>
        <begin position="47"/>
        <end position="73"/>
    </location>
</feature>